<dbReference type="AlphaFoldDB" id="C6VZK6"/>
<dbReference type="InterPro" id="IPR012910">
    <property type="entry name" value="Plug_dom"/>
</dbReference>
<dbReference type="Gene3D" id="3.55.50.30">
    <property type="match status" value="1"/>
</dbReference>
<dbReference type="InterPro" id="IPR008969">
    <property type="entry name" value="CarboxyPept-like_regulatory"/>
</dbReference>
<dbReference type="SUPFAM" id="SSF49464">
    <property type="entry name" value="Carboxypeptidase regulatory domain-like"/>
    <property type="match status" value="1"/>
</dbReference>
<proteinExistence type="inferred from homology"/>
<dbReference type="InterPro" id="IPR023996">
    <property type="entry name" value="TonB-dep_OMP_SusC/RagA"/>
</dbReference>
<evidence type="ECO:0000256" key="7">
    <source>
        <dbReference type="PROSITE-ProRule" id="PRU01360"/>
    </source>
</evidence>
<name>C6VZK6_DYAFD</name>
<evidence type="ECO:0000256" key="1">
    <source>
        <dbReference type="ARBA" id="ARBA00004571"/>
    </source>
</evidence>
<dbReference type="InterPro" id="IPR036942">
    <property type="entry name" value="Beta-barrel_TonB_sf"/>
</dbReference>
<dbReference type="InterPro" id="IPR039426">
    <property type="entry name" value="TonB-dep_rcpt-like"/>
</dbReference>
<dbReference type="Gene3D" id="2.60.40.1120">
    <property type="entry name" value="Carboxypeptidase-like, regulatory domain"/>
    <property type="match status" value="1"/>
</dbReference>
<dbReference type="InterPro" id="IPR023997">
    <property type="entry name" value="TonB-dep_OMP_SusC/RagA_CS"/>
</dbReference>
<keyword evidence="6 7" id="KW-0998">Cell outer membrane</keyword>
<dbReference type="GO" id="GO:0009279">
    <property type="term" value="C:cell outer membrane"/>
    <property type="evidence" value="ECO:0007669"/>
    <property type="project" value="UniProtKB-SubCell"/>
</dbReference>
<sequence>MKISVYGMGVLILATQLLLAGVSGAQDIRETNVTIGLEKSSLKEALQALQRESKYNFFYLSKSVAPFGNITMRKETRTVHRTLEIMLERTSLVFRQEGKSIILTERAAASPEASTRVPVKGRVTDKDGQGLPGVSVVIKGTSNGTITDENGNYHLELQADNPVLIFSFVGYIAQELEVGNREVLDVLLATDEKALEEVVVIGYGTQKKRDLTGAVSSVDNTKNETLPNTNVIQALRGTVPGVSISAGGNAGSGNEISIRGQNSLTANNAALIVVDGIIYSGQLGNLNPNDIASIDVLKDASSAAIFGAKAANGVILITTKKGTTEKPTIQFNSYAGVQDFLMSMDMETPEQYIQKRLNYQKTLAFRGVAPQPDLSRPAQYLNTDEIENFENGRTIDAIEKISQRAPIQSYNLNIGAKTAKTSYYLAGSWTDQQGKVMGDQFKRASLRLNLETNITDWLKFGTNSSFSFVDVSDSPANLGAAFQLSPYARWYLDSAQTVLNPIPMTDGLVANPLLPTLNLLTNHRKDLFGIFYGEVNVPFVPGLSYRFTYSNNIISRKEFNFTPAFNAGGLNRVSSASDMTFESQDMYLENLVKYNRAFGTHHHIDATFLYNYNYAHDNTVTASANTFPTDVLTYYSLSLGENQISNASYSDYRAIAMMARLNYKYKDRYLLTLTGRRDGASVFSVNHKFAFFPSMALGWVISDEAFLKNVRAIDFLKVRFSYGVNGNQGINRYQSLSRIEPGTGYNYLFGGATAYGIAKTSMGNENLKWESTYSANLGVDFELFKNRISGNLNLYNSDTKDLLVSRTIPTLNGFSSVLSNLGAVNNKGIEIVVNTVNIRKRDFEWTTSLNMARNVNKITKLYGKKDASGREMDDISNNWFIGKSVGAYYNYEVDGVWQIGEEIPAGFRPGDFKLKDLNGDGSITPDADRSIIGYNVPKFTYGISTNLRYKGLGLFVQLSGSVGGMRNNASIYNPASSFTYRVRDKYIDWWTPENPTNKYSSMDYQNSYGIAWLQSTTFLRVQDVSLSYEFGKAITERLKMSRLQVYVSAKNPVLFSRWGGWDPETTGSGRGQYPTMKSFTAGLNLSL</sequence>
<keyword evidence="2 7" id="KW-0813">Transport</keyword>
<dbReference type="eggNOG" id="COG4206">
    <property type="taxonomic scope" value="Bacteria"/>
</dbReference>
<reference evidence="9 10" key="1">
    <citation type="journal article" date="2009" name="Stand. Genomic Sci.">
        <title>Complete genome sequence of Dyadobacter fermentans type strain (NS114).</title>
        <authorList>
            <person name="Lang E."/>
            <person name="Lapidus A."/>
            <person name="Chertkov O."/>
            <person name="Brettin T."/>
            <person name="Detter J.C."/>
            <person name="Han C."/>
            <person name="Copeland A."/>
            <person name="Glavina Del Rio T."/>
            <person name="Nolan M."/>
            <person name="Chen F."/>
            <person name="Lucas S."/>
            <person name="Tice H."/>
            <person name="Cheng J.F."/>
            <person name="Land M."/>
            <person name="Hauser L."/>
            <person name="Chang Y.J."/>
            <person name="Jeffries C.D."/>
            <person name="Kopitz M."/>
            <person name="Bruce D."/>
            <person name="Goodwin L."/>
            <person name="Pitluck S."/>
            <person name="Ovchinnikova G."/>
            <person name="Pati A."/>
            <person name="Ivanova N."/>
            <person name="Mavrommatis K."/>
            <person name="Chen A."/>
            <person name="Palaniappan K."/>
            <person name="Chain P."/>
            <person name="Bristow J."/>
            <person name="Eisen J.A."/>
            <person name="Markowitz V."/>
            <person name="Hugenholtz P."/>
            <person name="Goker M."/>
            <person name="Rohde M."/>
            <person name="Kyrpides N.C."/>
            <person name="Klenk H.P."/>
        </authorList>
    </citation>
    <scope>NUCLEOTIDE SEQUENCE [LARGE SCALE GENOMIC DNA]</scope>
    <source>
        <strain evidence="10">ATCC 700827 / DSM 18053 / CIP 107007 / KCTC 52180 / NS114</strain>
    </source>
</reference>
<keyword evidence="5 7" id="KW-0472">Membrane</keyword>
<evidence type="ECO:0000256" key="6">
    <source>
        <dbReference type="ARBA" id="ARBA00023237"/>
    </source>
</evidence>
<dbReference type="KEGG" id="dfe:Dfer_2262"/>
<keyword evidence="10" id="KW-1185">Reference proteome</keyword>
<dbReference type="HOGENOM" id="CLU_004317_0_2_10"/>
<dbReference type="Proteomes" id="UP000002011">
    <property type="component" value="Chromosome"/>
</dbReference>
<dbReference type="InterPro" id="IPR037066">
    <property type="entry name" value="Plug_dom_sf"/>
</dbReference>
<keyword evidence="3 7" id="KW-1134">Transmembrane beta strand</keyword>
<evidence type="ECO:0000313" key="9">
    <source>
        <dbReference type="EMBL" id="ACT93484.1"/>
    </source>
</evidence>
<keyword evidence="4 7" id="KW-0812">Transmembrane</keyword>
<dbReference type="eggNOG" id="COG4771">
    <property type="taxonomic scope" value="Bacteria"/>
</dbReference>
<organism evidence="9 10">
    <name type="scientific">Dyadobacter fermentans (strain ATCC 700827 / DSM 18053 / CIP 107007 / KCTC 52180 / NS114)</name>
    <dbReference type="NCBI Taxonomy" id="471854"/>
    <lineage>
        <taxon>Bacteria</taxon>
        <taxon>Pseudomonadati</taxon>
        <taxon>Bacteroidota</taxon>
        <taxon>Cytophagia</taxon>
        <taxon>Cytophagales</taxon>
        <taxon>Spirosomataceae</taxon>
        <taxon>Dyadobacter</taxon>
    </lineage>
</organism>
<feature type="domain" description="TonB-dependent receptor plug" evidence="8">
    <location>
        <begin position="207"/>
        <end position="314"/>
    </location>
</feature>
<dbReference type="SUPFAM" id="SSF56935">
    <property type="entry name" value="Porins"/>
    <property type="match status" value="1"/>
</dbReference>
<dbReference type="STRING" id="471854.Dfer_2262"/>
<dbReference type="NCBIfam" id="TIGR04057">
    <property type="entry name" value="SusC_RagA_signa"/>
    <property type="match status" value="1"/>
</dbReference>
<evidence type="ECO:0000256" key="4">
    <source>
        <dbReference type="ARBA" id="ARBA00022692"/>
    </source>
</evidence>
<dbReference type="Gene3D" id="2.170.130.10">
    <property type="entry name" value="TonB-dependent receptor, plug domain"/>
    <property type="match status" value="1"/>
</dbReference>
<keyword evidence="9" id="KW-0675">Receptor</keyword>
<gene>
    <name evidence="9" type="ordered locus">Dfer_2262</name>
</gene>
<comment type="similarity">
    <text evidence="7">Belongs to the TonB-dependent receptor family.</text>
</comment>
<evidence type="ECO:0000256" key="2">
    <source>
        <dbReference type="ARBA" id="ARBA00022448"/>
    </source>
</evidence>
<evidence type="ECO:0000313" key="10">
    <source>
        <dbReference type="Proteomes" id="UP000002011"/>
    </source>
</evidence>
<accession>C6VZK6</accession>
<evidence type="ECO:0000256" key="5">
    <source>
        <dbReference type="ARBA" id="ARBA00023136"/>
    </source>
</evidence>
<dbReference type="Pfam" id="PF07715">
    <property type="entry name" value="Plug"/>
    <property type="match status" value="1"/>
</dbReference>
<dbReference type="EMBL" id="CP001619">
    <property type="protein sequence ID" value="ACT93484.1"/>
    <property type="molecule type" value="Genomic_DNA"/>
</dbReference>
<dbReference type="NCBIfam" id="TIGR04056">
    <property type="entry name" value="OMP_RagA_SusC"/>
    <property type="match status" value="1"/>
</dbReference>
<dbReference type="Gene3D" id="2.40.170.20">
    <property type="entry name" value="TonB-dependent receptor, beta-barrel domain"/>
    <property type="match status" value="1"/>
</dbReference>
<dbReference type="RefSeq" id="WP_015811736.1">
    <property type="nucleotide sequence ID" value="NC_013037.1"/>
</dbReference>
<protein>
    <submittedName>
        <fullName evidence="9">TonB-dependent receptor plug</fullName>
    </submittedName>
</protein>
<comment type="subcellular location">
    <subcellularLocation>
        <location evidence="1 7">Cell outer membrane</location>
        <topology evidence="1 7">Multi-pass membrane protein</topology>
    </subcellularLocation>
</comment>
<dbReference type="Pfam" id="PF13715">
    <property type="entry name" value="CarbopepD_reg_2"/>
    <property type="match status" value="1"/>
</dbReference>
<dbReference type="PROSITE" id="PS52016">
    <property type="entry name" value="TONB_DEPENDENT_REC_3"/>
    <property type="match status" value="1"/>
</dbReference>
<evidence type="ECO:0000259" key="8">
    <source>
        <dbReference type="Pfam" id="PF07715"/>
    </source>
</evidence>
<evidence type="ECO:0000256" key="3">
    <source>
        <dbReference type="ARBA" id="ARBA00022452"/>
    </source>
</evidence>